<evidence type="ECO:0000256" key="6">
    <source>
        <dbReference type="SAM" id="Phobius"/>
    </source>
</evidence>
<evidence type="ECO:0000256" key="3">
    <source>
        <dbReference type="ARBA" id="ARBA00022692"/>
    </source>
</evidence>
<comment type="caution">
    <text evidence="8">The sequence shown here is derived from an EMBL/GenBank/DDBJ whole genome shotgun (WGS) entry which is preliminary data.</text>
</comment>
<accession>A0A3D2XAL2</accession>
<dbReference type="Gene3D" id="3.40.1710.10">
    <property type="entry name" value="abc type-2 transporter like domain"/>
    <property type="match status" value="1"/>
</dbReference>
<keyword evidence="2" id="KW-1003">Cell membrane</keyword>
<dbReference type="Proteomes" id="UP000262969">
    <property type="component" value="Unassembled WGS sequence"/>
</dbReference>
<protein>
    <recommendedName>
        <fullName evidence="7">ABC-2 type transporter transmembrane domain-containing protein</fullName>
    </recommendedName>
</protein>
<dbReference type="GO" id="GO:0140359">
    <property type="term" value="F:ABC-type transporter activity"/>
    <property type="evidence" value="ECO:0007669"/>
    <property type="project" value="InterPro"/>
</dbReference>
<evidence type="ECO:0000313" key="8">
    <source>
        <dbReference type="EMBL" id="HCL04121.1"/>
    </source>
</evidence>
<keyword evidence="3 6" id="KW-0812">Transmembrane</keyword>
<sequence>MKISKTSVMKDILNRISISLRLVLRDKGTVIVFLLSVLSFFLVCNSLNQAATKQSKIPIGLINLDVTSEHGVETPTDSSRSLVENLHTVESYLVIEKDMDTLERMLQKREIHCFYVINKGYEEKLKDGDLTHLITTYQVRGDQSVSVLSDIFAGEMMYQICVERTASRYAAILKDKNLEAKEDFYQYAKELRENNEFEFKFDITLSDTTNGQEMFEKIDNSLIYRQVIAGLFAILLSFVILFSYTYVCMEREQGIEKRVQISMVSRWSKDLGTIGSVLILSLTLSVVFISCVCYYTKLPQAFGRLLLLSLAFALMISLLFLFLTKIVRSFIAYQLFGAIMVLVLGASGFLSFLGVVLKADFLNVFKFTPNGWFIEKFVDIIINI</sequence>
<keyword evidence="5 6" id="KW-0472">Membrane</keyword>
<evidence type="ECO:0000256" key="4">
    <source>
        <dbReference type="ARBA" id="ARBA00022989"/>
    </source>
</evidence>
<organism evidence="8 9">
    <name type="scientific">Lachnoclostridium phytofermentans</name>
    <dbReference type="NCBI Taxonomy" id="66219"/>
    <lineage>
        <taxon>Bacteria</taxon>
        <taxon>Bacillati</taxon>
        <taxon>Bacillota</taxon>
        <taxon>Clostridia</taxon>
        <taxon>Lachnospirales</taxon>
        <taxon>Lachnospiraceae</taxon>
    </lineage>
</organism>
<proteinExistence type="predicted"/>
<feature type="transmembrane region" description="Helical" evidence="6">
    <location>
        <begin position="301"/>
        <end position="323"/>
    </location>
</feature>
<dbReference type="Pfam" id="PF12698">
    <property type="entry name" value="ABC2_membrane_3"/>
    <property type="match status" value="1"/>
</dbReference>
<feature type="transmembrane region" description="Helical" evidence="6">
    <location>
        <begin position="227"/>
        <end position="249"/>
    </location>
</feature>
<dbReference type="PANTHER" id="PTHR30294">
    <property type="entry name" value="MEMBRANE COMPONENT OF ABC TRANSPORTER YHHJ-RELATED"/>
    <property type="match status" value="1"/>
</dbReference>
<dbReference type="EMBL" id="DPVV01000562">
    <property type="protein sequence ID" value="HCL04121.1"/>
    <property type="molecule type" value="Genomic_DNA"/>
</dbReference>
<gene>
    <name evidence="8" type="ORF">DHW61_17215</name>
</gene>
<feature type="domain" description="ABC-2 type transporter transmembrane" evidence="7">
    <location>
        <begin position="28"/>
        <end position="382"/>
    </location>
</feature>
<dbReference type="InterPro" id="IPR013525">
    <property type="entry name" value="ABC2_TM"/>
</dbReference>
<evidence type="ECO:0000256" key="1">
    <source>
        <dbReference type="ARBA" id="ARBA00004651"/>
    </source>
</evidence>
<dbReference type="InterPro" id="IPR051449">
    <property type="entry name" value="ABC-2_transporter_component"/>
</dbReference>
<evidence type="ECO:0000256" key="2">
    <source>
        <dbReference type="ARBA" id="ARBA00022475"/>
    </source>
</evidence>
<dbReference type="AlphaFoldDB" id="A0A3D2XAL2"/>
<reference evidence="8 9" key="1">
    <citation type="journal article" date="2018" name="Nat. Biotechnol.">
        <title>A standardized bacterial taxonomy based on genome phylogeny substantially revises the tree of life.</title>
        <authorList>
            <person name="Parks D.H."/>
            <person name="Chuvochina M."/>
            <person name="Waite D.W."/>
            <person name="Rinke C."/>
            <person name="Skarshewski A."/>
            <person name="Chaumeil P.A."/>
            <person name="Hugenholtz P."/>
        </authorList>
    </citation>
    <scope>NUCLEOTIDE SEQUENCE [LARGE SCALE GENOMIC DNA]</scope>
    <source>
        <strain evidence="8">UBA11728</strain>
    </source>
</reference>
<dbReference type="PANTHER" id="PTHR30294:SF29">
    <property type="entry name" value="MULTIDRUG ABC TRANSPORTER PERMEASE YBHS-RELATED"/>
    <property type="match status" value="1"/>
</dbReference>
<evidence type="ECO:0000256" key="5">
    <source>
        <dbReference type="ARBA" id="ARBA00023136"/>
    </source>
</evidence>
<evidence type="ECO:0000259" key="7">
    <source>
        <dbReference type="Pfam" id="PF12698"/>
    </source>
</evidence>
<evidence type="ECO:0000313" key="9">
    <source>
        <dbReference type="Proteomes" id="UP000262969"/>
    </source>
</evidence>
<feature type="transmembrane region" description="Helical" evidence="6">
    <location>
        <begin position="335"/>
        <end position="357"/>
    </location>
</feature>
<name>A0A3D2XAL2_9FIRM</name>
<comment type="subcellular location">
    <subcellularLocation>
        <location evidence="1">Cell membrane</location>
        <topology evidence="1">Multi-pass membrane protein</topology>
    </subcellularLocation>
</comment>
<feature type="transmembrane region" description="Helical" evidence="6">
    <location>
        <begin position="270"/>
        <end position="295"/>
    </location>
</feature>
<keyword evidence="4 6" id="KW-1133">Transmembrane helix</keyword>
<dbReference type="GO" id="GO:0005886">
    <property type="term" value="C:plasma membrane"/>
    <property type="evidence" value="ECO:0007669"/>
    <property type="project" value="UniProtKB-SubCell"/>
</dbReference>